<sequence>METFWQIREFSKVIGKHHNTVDGWFKQMEERRLHYINRAGHEKVYDELDLQIARYIYEWREKGWSLEGIFGQLAEHCELRPFPKDYDLAAQLQAPSIDVIKNQLVQEMRTAFEEVAAAQLKELERMYEQWTVPELPLHPLPLYPSRLELRKQRLADVITRKRIEIQLEQTALHLWSTKPASERLRRVGLFRKEENREMRELFVKSYVNKYFADRVRDELDWMELHWPEESAEQQEIH</sequence>
<evidence type="ECO:0000313" key="2">
    <source>
        <dbReference type="Proteomes" id="UP000215509"/>
    </source>
</evidence>
<dbReference type="Proteomes" id="UP000215509">
    <property type="component" value="Unassembled WGS sequence"/>
</dbReference>
<accession>A0A229UJT8</accession>
<reference evidence="1 2" key="1">
    <citation type="submission" date="2017-07" db="EMBL/GenBank/DDBJ databases">
        <title>Genome sequencing and assembly of Paenibacillus rigui.</title>
        <authorList>
            <person name="Mayilraj S."/>
        </authorList>
    </citation>
    <scope>NUCLEOTIDE SEQUENCE [LARGE SCALE GENOMIC DNA]</scope>
    <source>
        <strain evidence="1 2">JCM 16352</strain>
    </source>
</reference>
<dbReference type="RefSeq" id="WP_094017617.1">
    <property type="nucleotide sequence ID" value="NZ_NMQW01000043.1"/>
</dbReference>
<dbReference type="Gene3D" id="1.10.1660.10">
    <property type="match status" value="1"/>
</dbReference>
<keyword evidence="2" id="KW-1185">Reference proteome</keyword>
<dbReference type="InterPro" id="IPR009061">
    <property type="entry name" value="DNA-bd_dom_put_sf"/>
</dbReference>
<protein>
    <submittedName>
        <fullName evidence="1">MerR family transcriptional regulator</fullName>
    </submittedName>
</protein>
<evidence type="ECO:0000313" key="1">
    <source>
        <dbReference type="EMBL" id="OXM83575.1"/>
    </source>
</evidence>
<dbReference type="EMBL" id="NMQW01000043">
    <property type="protein sequence ID" value="OXM83575.1"/>
    <property type="molecule type" value="Genomic_DNA"/>
</dbReference>
<dbReference type="SUPFAM" id="SSF46955">
    <property type="entry name" value="Putative DNA-binding domain"/>
    <property type="match status" value="1"/>
</dbReference>
<name>A0A229UJT8_9BACL</name>
<gene>
    <name evidence="1" type="ORF">CF651_25045</name>
</gene>
<dbReference type="OrthoDB" id="2454204at2"/>
<proteinExistence type="predicted"/>
<organism evidence="1 2">
    <name type="scientific">Paenibacillus rigui</name>
    <dbReference type="NCBI Taxonomy" id="554312"/>
    <lineage>
        <taxon>Bacteria</taxon>
        <taxon>Bacillati</taxon>
        <taxon>Bacillota</taxon>
        <taxon>Bacilli</taxon>
        <taxon>Bacillales</taxon>
        <taxon>Paenibacillaceae</taxon>
        <taxon>Paenibacillus</taxon>
    </lineage>
</organism>
<dbReference type="AlphaFoldDB" id="A0A229UJT8"/>
<comment type="caution">
    <text evidence="1">The sequence shown here is derived from an EMBL/GenBank/DDBJ whole genome shotgun (WGS) entry which is preliminary data.</text>
</comment>